<evidence type="ECO:0000259" key="1">
    <source>
        <dbReference type="Pfam" id="PF17787"/>
    </source>
</evidence>
<accession>A0A816GQ84</accession>
<dbReference type="EMBL" id="CAJNOR010014290">
    <property type="protein sequence ID" value="CAF1677592.1"/>
    <property type="molecule type" value="Genomic_DNA"/>
</dbReference>
<evidence type="ECO:0000313" key="2">
    <source>
        <dbReference type="EMBL" id="CAF1677592.1"/>
    </source>
</evidence>
<dbReference type="Gene3D" id="2.30.29.240">
    <property type="match status" value="1"/>
</dbReference>
<evidence type="ECO:0000313" key="3">
    <source>
        <dbReference type="Proteomes" id="UP000663828"/>
    </source>
</evidence>
<dbReference type="SUPFAM" id="SSF50729">
    <property type="entry name" value="PH domain-like"/>
    <property type="match status" value="1"/>
</dbReference>
<name>A0A816GQ84_ADIRI</name>
<dbReference type="Proteomes" id="UP000663828">
    <property type="component" value="Unassembled WGS sequence"/>
</dbReference>
<reference evidence="2" key="1">
    <citation type="submission" date="2021-02" db="EMBL/GenBank/DDBJ databases">
        <authorList>
            <person name="Nowell W R."/>
        </authorList>
    </citation>
    <scope>NUCLEOTIDE SEQUENCE</scope>
</reference>
<organism evidence="2 3">
    <name type="scientific">Adineta ricciae</name>
    <name type="common">Rotifer</name>
    <dbReference type="NCBI Taxonomy" id="249248"/>
    <lineage>
        <taxon>Eukaryota</taxon>
        <taxon>Metazoa</taxon>
        <taxon>Spiralia</taxon>
        <taxon>Gnathifera</taxon>
        <taxon>Rotifera</taxon>
        <taxon>Eurotatoria</taxon>
        <taxon>Bdelloidea</taxon>
        <taxon>Adinetida</taxon>
        <taxon>Adinetidae</taxon>
        <taxon>Adineta</taxon>
    </lineage>
</organism>
<feature type="non-terminal residue" evidence="2">
    <location>
        <position position="72"/>
    </location>
</feature>
<gene>
    <name evidence="2" type="ORF">XAT740_LOCUS59909</name>
</gene>
<dbReference type="InterPro" id="IPR037862">
    <property type="entry name" value="PLC-beta_PH"/>
</dbReference>
<dbReference type="AlphaFoldDB" id="A0A816GQ84"/>
<protein>
    <recommendedName>
        <fullName evidence="1">PLC-beta PH domain-containing protein</fullName>
    </recommendedName>
</protein>
<sequence length="72" mass="8574">MSKAYNFDWQIEVPTRLLKGDYFDRWDEENGSLEQNCLFRVDSYGFFIYWQSEGRDGQVIELSQVSDIRPGK</sequence>
<proteinExistence type="predicted"/>
<comment type="caution">
    <text evidence="2">The sequence shown here is derived from an EMBL/GenBank/DDBJ whole genome shotgun (WGS) entry which is preliminary data.</text>
</comment>
<keyword evidence="3" id="KW-1185">Reference proteome</keyword>
<feature type="domain" description="PLC-beta PH" evidence="1">
    <location>
        <begin position="12"/>
        <end position="72"/>
    </location>
</feature>
<dbReference type="Pfam" id="PF17787">
    <property type="entry name" value="PH_14"/>
    <property type="match status" value="1"/>
</dbReference>